<reference evidence="1" key="1">
    <citation type="submission" date="2023-01" db="EMBL/GenBank/DDBJ databases">
        <title>Genome assembly of the deep-sea coral Lophelia pertusa.</title>
        <authorList>
            <person name="Herrera S."/>
            <person name="Cordes E."/>
        </authorList>
    </citation>
    <scope>NUCLEOTIDE SEQUENCE</scope>
    <source>
        <strain evidence="1">USNM1676648</strain>
        <tissue evidence="1">Polyp</tissue>
    </source>
</reference>
<proteinExistence type="predicted"/>
<sequence length="276" mass="31562">MLRGEDLLGERGTAYLKKKSAALKQKGIREAKHRIAERRCSYIRWEQDIKAKGDFQKIKEHLEQKYNRSIAYGTVVQLCVARNRRRRSAARYKGIANATQRKGFNLKYNPDQHWSSAFYAALDGLQYKDGQHIVNLGRDDQAGFRLDTMATHKLHSTLGIKGNEPLTTYTDYVNKYPSTLQTTSYNFPSTETTGEICCGVVKATPLHNKNAAQHFADLEMVEKEDAIRPAFVNPVTQERKKVECIRVDGGFDEGPPHKEVQYWWTRRHIGAETVVT</sequence>
<dbReference type="EMBL" id="MU825875">
    <property type="protein sequence ID" value="KAJ7386899.1"/>
    <property type="molecule type" value="Genomic_DNA"/>
</dbReference>
<comment type="caution">
    <text evidence="1">The sequence shown here is derived from an EMBL/GenBank/DDBJ whole genome shotgun (WGS) entry which is preliminary data.</text>
</comment>
<dbReference type="OrthoDB" id="5959788at2759"/>
<evidence type="ECO:0000313" key="1">
    <source>
        <dbReference type="EMBL" id="KAJ7386899.1"/>
    </source>
</evidence>
<evidence type="ECO:0000313" key="2">
    <source>
        <dbReference type="Proteomes" id="UP001163046"/>
    </source>
</evidence>
<dbReference type="AlphaFoldDB" id="A0A9W9ZTK3"/>
<organism evidence="1 2">
    <name type="scientific">Desmophyllum pertusum</name>
    <dbReference type="NCBI Taxonomy" id="174260"/>
    <lineage>
        <taxon>Eukaryota</taxon>
        <taxon>Metazoa</taxon>
        <taxon>Cnidaria</taxon>
        <taxon>Anthozoa</taxon>
        <taxon>Hexacorallia</taxon>
        <taxon>Scleractinia</taxon>
        <taxon>Caryophylliina</taxon>
        <taxon>Caryophylliidae</taxon>
        <taxon>Desmophyllum</taxon>
    </lineage>
</organism>
<keyword evidence="2" id="KW-1185">Reference proteome</keyword>
<name>A0A9W9ZTK3_9CNID</name>
<protein>
    <submittedName>
        <fullName evidence="1">Uncharacterized protein</fullName>
    </submittedName>
</protein>
<dbReference type="Proteomes" id="UP001163046">
    <property type="component" value="Unassembled WGS sequence"/>
</dbReference>
<accession>A0A9W9ZTK3</accession>
<gene>
    <name evidence="1" type="ORF">OS493_006933</name>
</gene>